<dbReference type="GO" id="GO:0047545">
    <property type="term" value="F:(S)-2-hydroxyglutarate dehydrogenase activity"/>
    <property type="evidence" value="ECO:0007669"/>
    <property type="project" value="UniProtKB-ARBA"/>
</dbReference>
<organism evidence="5 6">
    <name type="scientific">Rhodopila globiformis</name>
    <name type="common">Rhodopseudomonas globiformis</name>
    <dbReference type="NCBI Taxonomy" id="1071"/>
    <lineage>
        <taxon>Bacteria</taxon>
        <taxon>Pseudomonadati</taxon>
        <taxon>Pseudomonadota</taxon>
        <taxon>Alphaproteobacteria</taxon>
        <taxon>Acetobacterales</taxon>
        <taxon>Acetobacteraceae</taxon>
        <taxon>Rhodopila</taxon>
    </lineage>
</organism>
<gene>
    <name evidence="5" type="ORF">CCS01_21820</name>
</gene>
<protein>
    <submittedName>
        <fullName evidence="5">2-ketogluconate reductase</fullName>
    </submittedName>
</protein>
<dbReference type="SUPFAM" id="SSF52283">
    <property type="entry name" value="Formate/glycerate dehydrogenase catalytic domain-like"/>
    <property type="match status" value="1"/>
</dbReference>
<keyword evidence="3" id="KW-0520">NAD</keyword>
<dbReference type="PANTHER" id="PTHR10996">
    <property type="entry name" value="2-HYDROXYACID DEHYDROGENASE-RELATED"/>
    <property type="match status" value="1"/>
</dbReference>
<dbReference type="Pfam" id="PF02826">
    <property type="entry name" value="2-Hacid_dh_C"/>
    <property type="match status" value="1"/>
</dbReference>
<comment type="similarity">
    <text evidence="1">Belongs to the D-isomer specific 2-hydroxyacid dehydrogenase family.</text>
</comment>
<evidence type="ECO:0000256" key="3">
    <source>
        <dbReference type="ARBA" id="ARBA00023027"/>
    </source>
</evidence>
<dbReference type="RefSeq" id="WP_104520935.1">
    <property type="nucleotide sequence ID" value="NZ_NHRY01000229.1"/>
</dbReference>
<accession>A0A2S6N3X8</accession>
<sequence length="348" mass="38057">MAKFKIATPAGASFTTAGGGYEYEMEPLEGIDAEIVEGPTDEDGFIKFARDADVIYGKGIRFTRKIVESLPQQCRAIVLGSVGVDSVDVAAATARGMPVTNCPDTFIEEVADHAMMLLLAGHRRTIEQDRMVREGRWREGRPALLQIPRIMGQTLGLISFGHVARAVAKRARPFGLRIIAYDPYIEELVMVEHGVLPATLEEVLSQSDFVSMHAPATPEAEGMLMEKHFRLMKKTAVFINTGRGPTVQEAALIKALQEGWIAHAGLDVLEIEPPGNNNPILSMANVTLSAHTASASARFDPARKRHVGRELALVLSGRWPMSCVNPAVLLNSQLRRWQPVSMERGPNS</sequence>
<evidence type="ECO:0000256" key="2">
    <source>
        <dbReference type="ARBA" id="ARBA00023002"/>
    </source>
</evidence>
<dbReference type="InterPro" id="IPR050223">
    <property type="entry name" value="D-isomer_2-hydroxyacid_DH"/>
</dbReference>
<proteinExistence type="inferred from homology"/>
<keyword evidence="6" id="KW-1185">Reference proteome</keyword>
<dbReference type="GO" id="GO:0004617">
    <property type="term" value="F:phosphoglycerate dehydrogenase activity"/>
    <property type="evidence" value="ECO:0007669"/>
    <property type="project" value="UniProtKB-ARBA"/>
</dbReference>
<dbReference type="PANTHER" id="PTHR10996:SF283">
    <property type="entry name" value="GLYOXYLATE_HYDROXYPYRUVATE REDUCTASE B"/>
    <property type="match status" value="1"/>
</dbReference>
<dbReference type="GO" id="GO:0030267">
    <property type="term" value="F:glyoxylate reductase (NADPH) activity"/>
    <property type="evidence" value="ECO:0007669"/>
    <property type="project" value="TreeGrafter"/>
</dbReference>
<dbReference type="CDD" id="cd05299">
    <property type="entry name" value="CtBP_dh"/>
    <property type="match status" value="1"/>
</dbReference>
<keyword evidence="2" id="KW-0560">Oxidoreductase</keyword>
<comment type="caution">
    <text evidence="5">The sequence shown here is derived from an EMBL/GenBank/DDBJ whole genome shotgun (WGS) entry which is preliminary data.</text>
</comment>
<dbReference type="AlphaFoldDB" id="A0A2S6N3X8"/>
<dbReference type="InterPro" id="IPR043322">
    <property type="entry name" value="CtBP"/>
</dbReference>
<dbReference type="InterPro" id="IPR006140">
    <property type="entry name" value="D-isomer_DH_NAD-bd"/>
</dbReference>
<feature type="domain" description="D-isomer specific 2-hydroxyacid dehydrogenase NAD-binding" evidence="4">
    <location>
        <begin position="115"/>
        <end position="293"/>
    </location>
</feature>
<dbReference type="Gene3D" id="3.40.50.720">
    <property type="entry name" value="NAD(P)-binding Rossmann-like Domain"/>
    <property type="match status" value="2"/>
</dbReference>
<evidence type="ECO:0000313" key="6">
    <source>
        <dbReference type="Proteomes" id="UP000239724"/>
    </source>
</evidence>
<evidence type="ECO:0000256" key="1">
    <source>
        <dbReference type="ARBA" id="ARBA00005854"/>
    </source>
</evidence>
<dbReference type="GO" id="GO:0051287">
    <property type="term" value="F:NAD binding"/>
    <property type="evidence" value="ECO:0007669"/>
    <property type="project" value="InterPro"/>
</dbReference>
<dbReference type="InterPro" id="IPR036291">
    <property type="entry name" value="NAD(P)-bd_dom_sf"/>
</dbReference>
<dbReference type="OrthoDB" id="9793626at2"/>
<dbReference type="GO" id="GO:0003714">
    <property type="term" value="F:transcription corepressor activity"/>
    <property type="evidence" value="ECO:0007669"/>
    <property type="project" value="InterPro"/>
</dbReference>
<dbReference type="Proteomes" id="UP000239724">
    <property type="component" value="Unassembled WGS sequence"/>
</dbReference>
<name>A0A2S6N3X8_RHOGL</name>
<evidence type="ECO:0000259" key="4">
    <source>
        <dbReference type="Pfam" id="PF02826"/>
    </source>
</evidence>
<dbReference type="SUPFAM" id="SSF51735">
    <property type="entry name" value="NAD(P)-binding Rossmann-fold domains"/>
    <property type="match status" value="1"/>
</dbReference>
<dbReference type="EMBL" id="NHRY01000229">
    <property type="protein sequence ID" value="PPQ29318.1"/>
    <property type="molecule type" value="Genomic_DNA"/>
</dbReference>
<reference evidence="5 6" key="1">
    <citation type="journal article" date="2018" name="Arch. Microbiol.">
        <title>New insights into the metabolic potential of the phototrophic purple bacterium Rhodopila globiformis DSM 161(T) from its draft genome sequence and evidence for a vanadium-dependent nitrogenase.</title>
        <authorList>
            <person name="Imhoff J.F."/>
            <person name="Rahn T."/>
            <person name="Kunzel S."/>
            <person name="Neulinger S.C."/>
        </authorList>
    </citation>
    <scope>NUCLEOTIDE SEQUENCE [LARGE SCALE GENOMIC DNA]</scope>
    <source>
        <strain evidence="5 6">DSM 161</strain>
    </source>
</reference>
<dbReference type="GO" id="GO:0016618">
    <property type="term" value="F:hydroxypyruvate reductase [NAD(P)H] activity"/>
    <property type="evidence" value="ECO:0007669"/>
    <property type="project" value="TreeGrafter"/>
</dbReference>
<dbReference type="GO" id="GO:0006564">
    <property type="term" value="P:L-serine biosynthetic process"/>
    <property type="evidence" value="ECO:0007669"/>
    <property type="project" value="UniProtKB-ARBA"/>
</dbReference>
<dbReference type="GO" id="GO:0005829">
    <property type="term" value="C:cytosol"/>
    <property type="evidence" value="ECO:0007669"/>
    <property type="project" value="TreeGrafter"/>
</dbReference>
<evidence type="ECO:0000313" key="5">
    <source>
        <dbReference type="EMBL" id="PPQ29318.1"/>
    </source>
</evidence>
<dbReference type="FunFam" id="3.40.50.720:FF:000041">
    <property type="entry name" value="D-3-phosphoglycerate dehydrogenase"/>
    <property type="match status" value="1"/>
</dbReference>